<dbReference type="PATRIC" id="fig|2702.101.peg.948"/>
<dbReference type="EMBL" id="LSRC01000040">
    <property type="protein sequence ID" value="KXI16652.1"/>
    <property type="molecule type" value="Genomic_DNA"/>
</dbReference>
<evidence type="ECO:0008006" key="3">
    <source>
        <dbReference type="Google" id="ProtNLM"/>
    </source>
</evidence>
<evidence type="ECO:0000313" key="1">
    <source>
        <dbReference type="EMBL" id="KXI16652.1"/>
    </source>
</evidence>
<organism evidence="1 2">
    <name type="scientific">Gardnerella vaginalis</name>
    <dbReference type="NCBI Taxonomy" id="2702"/>
    <lineage>
        <taxon>Bacteria</taxon>
        <taxon>Bacillati</taxon>
        <taxon>Actinomycetota</taxon>
        <taxon>Actinomycetes</taxon>
        <taxon>Bifidobacteriales</taxon>
        <taxon>Bifidobacteriaceae</taxon>
        <taxon>Gardnerella</taxon>
    </lineage>
</organism>
<dbReference type="Proteomes" id="UP000070505">
    <property type="component" value="Unassembled WGS sequence"/>
</dbReference>
<sequence>MSATCLSKNVFSKNIDEQTLVEHYPKILPTLLLDRTTKRNIVWATDDYKEVSSLHKANEEITVASITGKYSELIAPRIAKSRELQTSRTKNKAEVFTPSWICNEQNNIVDEAWFGRSNVFNHTSDKSWTSTTEKIEFPNKSSKSWVSYVDERRMEITCGEAPYLVSRYDSTTGKIISLNQRIGLLDRKLRVVKENTNDETDWLKWSKRAFESIYGFEYQGDSLLLARENLLATYVDYMRDSLNRKPTESELLSIATIISWNIWQMDGLTGYPPYCSEIHANTQPTLFDFEETEKNIDSQTSTSCRIKDWRANKINTFNDLLLQEKNDGTSRQS</sequence>
<dbReference type="RefSeq" id="WP_075523758.1">
    <property type="nucleotide sequence ID" value="NZ_KQ961869.1"/>
</dbReference>
<reference evidence="1 2" key="1">
    <citation type="submission" date="2016-02" db="EMBL/GenBank/DDBJ databases">
        <authorList>
            <person name="Wen L."/>
            <person name="He K."/>
            <person name="Yang H."/>
        </authorList>
    </citation>
    <scope>NUCLEOTIDE SEQUENCE [LARGE SCALE GENOMIC DNA]</scope>
    <source>
        <strain evidence="1 2">CMW7778B</strain>
    </source>
</reference>
<proteinExistence type="predicted"/>
<protein>
    <recommendedName>
        <fullName evidence="3">Restriction endonuclease subunit M</fullName>
    </recommendedName>
</protein>
<gene>
    <name evidence="1" type="ORF">HMPREF3230_00967</name>
</gene>
<evidence type="ECO:0000313" key="2">
    <source>
        <dbReference type="Proteomes" id="UP000070505"/>
    </source>
</evidence>
<dbReference type="REBASE" id="170279">
    <property type="entry name" value="Gva7778BORF966BP"/>
</dbReference>
<comment type="caution">
    <text evidence="1">The sequence shown here is derived from an EMBL/GenBank/DDBJ whole genome shotgun (WGS) entry which is preliminary data.</text>
</comment>
<dbReference type="AlphaFoldDB" id="A0A135Z4S8"/>
<accession>A0A135Z4S8</accession>
<name>A0A135Z4S8_GARVA</name>